<evidence type="ECO:0000313" key="2">
    <source>
        <dbReference type="EnsemblPlants" id="Solyc01g110195.1.1"/>
    </source>
</evidence>
<proteinExistence type="predicted"/>
<accession>A0A3Q7ETY9</accession>
<protein>
    <submittedName>
        <fullName evidence="2">Uncharacterized protein</fullName>
    </submittedName>
</protein>
<dbReference type="Gramene" id="Solyc01g110195.1.1">
    <property type="protein sequence ID" value="Solyc01g110195.1.1"/>
    <property type="gene ID" value="Solyc01g110195.1"/>
</dbReference>
<sequence length="162" mass="18088">MSARKEHCRITKEPKETTVVISSFYLCKNLSTNSGQQEGLPSESQQQRLHDPRSHVPSPSRTTPGTSLSRSETRLLRPCHRFSPCFRWRTLPVCAMVLLEFNACRAANSSFSSSLFCIDRLVTSPAKFLSSTAAADANSFAYEVSSNNFWFCTRNALLSSTL</sequence>
<keyword evidence="3" id="KW-1185">Reference proteome</keyword>
<organism evidence="2">
    <name type="scientific">Solanum lycopersicum</name>
    <name type="common">Tomato</name>
    <name type="synonym">Lycopersicon esculentum</name>
    <dbReference type="NCBI Taxonomy" id="4081"/>
    <lineage>
        <taxon>Eukaryota</taxon>
        <taxon>Viridiplantae</taxon>
        <taxon>Streptophyta</taxon>
        <taxon>Embryophyta</taxon>
        <taxon>Tracheophyta</taxon>
        <taxon>Spermatophyta</taxon>
        <taxon>Magnoliopsida</taxon>
        <taxon>eudicotyledons</taxon>
        <taxon>Gunneridae</taxon>
        <taxon>Pentapetalae</taxon>
        <taxon>asterids</taxon>
        <taxon>lamiids</taxon>
        <taxon>Solanales</taxon>
        <taxon>Solanaceae</taxon>
        <taxon>Solanoideae</taxon>
        <taxon>Solaneae</taxon>
        <taxon>Solanum</taxon>
        <taxon>Solanum subgen. Lycopersicon</taxon>
    </lineage>
</organism>
<reference evidence="2" key="2">
    <citation type="submission" date="2019-01" db="UniProtKB">
        <authorList>
            <consortium name="EnsemblPlants"/>
        </authorList>
    </citation>
    <scope>IDENTIFICATION</scope>
    <source>
        <strain evidence="2">cv. Heinz 1706</strain>
    </source>
</reference>
<dbReference type="AlphaFoldDB" id="A0A3Q7ETY9"/>
<name>A0A3Q7ETY9_SOLLC</name>
<reference evidence="2" key="1">
    <citation type="journal article" date="2012" name="Nature">
        <title>The tomato genome sequence provides insights into fleshy fruit evolution.</title>
        <authorList>
            <consortium name="Tomato Genome Consortium"/>
        </authorList>
    </citation>
    <scope>NUCLEOTIDE SEQUENCE [LARGE SCALE GENOMIC DNA]</scope>
    <source>
        <strain evidence="2">cv. Heinz 1706</strain>
    </source>
</reference>
<dbReference type="Proteomes" id="UP000004994">
    <property type="component" value="Chromosome 1"/>
</dbReference>
<dbReference type="EnsemblPlants" id="Solyc01g110195.1.1">
    <property type="protein sequence ID" value="Solyc01g110195.1.1"/>
    <property type="gene ID" value="Solyc01g110195.1"/>
</dbReference>
<evidence type="ECO:0000256" key="1">
    <source>
        <dbReference type="SAM" id="MobiDB-lite"/>
    </source>
</evidence>
<feature type="compositionally biased region" description="Polar residues" evidence="1">
    <location>
        <begin position="57"/>
        <end position="70"/>
    </location>
</feature>
<feature type="compositionally biased region" description="Polar residues" evidence="1">
    <location>
        <begin position="35"/>
        <end position="47"/>
    </location>
</feature>
<feature type="region of interest" description="Disordered" evidence="1">
    <location>
        <begin position="35"/>
        <end position="70"/>
    </location>
</feature>
<evidence type="ECO:0000313" key="3">
    <source>
        <dbReference type="Proteomes" id="UP000004994"/>
    </source>
</evidence>
<dbReference type="InParanoid" id="A0A3Q7ETY9"/>